<dbReference type="PANTHER" id="PTHR13293">
    <property type="entry name" value="AKIRIN-RELATED"/>
    <property type="match status" value="1"/>
</dbReference>
<dbReference type="InterPro" id="IPR024132">
    <property type="entry name" value="Akirin"/>
</dbReference>
<proteinExistence type="inferred from homology"/>
<comment type="subcellular location">
    <subcellularLocation>
        <location evidence="1">Nucleus</location>
    </subcellularLocation>
</comment>
<evidence type="ECO:0008006" key="7">
    <source>
        <dbReference type="Google" id="ProtNLM"/>
    </source>
</evidence>
<comment type="similarity">
    <text evidence="2">Belongs to the akirin family.</text>
</comment>
<protein>
    <recommendedName>
        <fullName evidence="7">Akirin</fullName>
    </recommendedName>
</protein>
<comment type="caution">
    <text evidence="5">The sequence shown here is derived from an EMBL/GenBank/DDBJ whole genome shotgun (WGS) entry which is preliminary data.</text>
</comment>
<reference evidence="5" key="1">
    <citation type="submission" date="2021-04" db="EMBL/GenBank/DDBJ databases">
        <authorList>
            <consortium name="Molecular Ecology Group"/>
        </authorList>
    </citation>
    <scope>NUCLEOTIDE SEQUENCE</scope>
</reference>
<name>A0A8S3ZIP5_9EUPU</name>
<evidence type="ECO:0000313" key="6">
    <source>
        <dbReference type="Proteomes" id="UP000678393"/>
    </source>
</evidence>
<dbReference type="GO" id="GO:0003712">
    <property type="term" value="F:transcription coregulator activity"/>
    <property type="evidence" value="ECO:0007669"/>
    <property type="project" value="TreeGrafter"/>
</dbReference>
<dbReference type="AlphaFoldDB" id="A0A8S3ZIP5"/>
<evidence type="ECO:0000256" key="1">
    <source>
        <dbReference type="ARBA" id="ARBA00004123"/>
    </source>
</evidence>
<accession>A0A8S3ZIP5</accession>
<dbReference type="GO" id="GO:0045089">
    <property type="term" value="P:positive regulation of innate immune response"/>
    <property type="evidence" value="ECO:0007669"/>
    <property type="project" value="TreeGrafter"/>
</dbReference>
<dbReference type="GO" id="GO:0005634">
    <property type="term" value="C:nucleus"/>
    <property type="evidence" value="ECO:0007669"/>
    <property type="project" value="UniProtKB-SubCell"/>
</dbReference>
<keyword evidence="6" id="KW-1185">Reference proteome</keyword>
<dbReference type="OrthoDB" id="10039914at2759"/>
<organism evidence="5 6">
    <name type="scientific">Candidula unifasciata</name>
    <dbReference type="NCBI Taxonomy" id="100452"/>
    <lineage>
        <taxon>Eukaryota</taxon>
        <taxon>Metazoa</taxon>
        <taxon>Spiralia</taxon>
        <taxon>Lophotrochozoa</taxon>
        <taxon>Mollusca</taxon>
        <taxon>Gastropoda</taxon>
        <taxon>Heterobranchia</taxon>
        <taxon>Euthyneura</taxon>
        <taxon>Panpulmonata</taxon>
        <taxon>Eupulmonata</taxon>
        <taxon>Stylommatophora</taxon>
        <taxon>Helicina</taxon>
        <taxon>Helicoidea</taxon>
        <taxon>Geomitridae</taxon>
        <taxon>Candidula</taxon>
    </lineage>
</organism>
<dbReference type="GO" id="GO:0000785">
    <property type="term" value="C:chromatin"/>
    <property type="evidence" value="ECO:0007669"/>
    <property type="project" value="TreeGrafter"/>
</dbReference>
<dbReference type="EMBL" id="CAJHNH020002890">
    <property type="protein sequence ID" value="CAG5128008.1"/>
    <property type="molecule type" value="Genomic_DNA"/>
</dbReference>
<dbReference type="CDD" id="cd22240">
    <property type="entry name" value="akirin"/>
    <property type="match status" value="1"/>
</dbReference>
<dbReference type="GO" id="GO:0045944">
    <property type="term" value="P:positive regulation of transcription by RNA polymerase II"/>
    <property type="evidence" value="ECO:0007669"/>
    <property type="project" value="TreeGrafter"/>
</dbReference>
<keyword evidence="3" id="KW-0539">Nucleus</keyword>
<evidence type="ECO:0000256" key="4">
    <source>
        <dbReference type="SAM" id="MobiDB-lite"/>
    </source>
</evidence>
<evidence type="ECO:0000256" key="2">
    <source>
        <dbReference type="ARBA" id="ARBA00005625"/>
    </source>
</evidence>
<evidence type="ECO:0000313" key="5">
    <source>
        <dbReference type="EMBL" id="CAG5128008.1"/>
    </source>
</evidence>
<evidence type="ECO:0000256" key="3">
    <source>
        <dbReference type="ARBA" id="ARBA00023242"/>
    </source>
</evidence>
<gene>
    <name evidence="5" type="ORF">CUNI_LOCUS13566</name>
</gene>
<sequence length="195" mass="21634">MACGATLKRTYEFDLLHSPPQPPIKRRCMPLSMAQSPSSIHQVSPSVSSAASPKLTKEEITARIESELKRMQKRKQLFYSPHSPSQASNISSQSGHQSPPVSSAALTSSITLSDIASPSSASGTVCSKQKDVPLFTFKQVAMICERMVKEHEDQLRETYEKALSSKMSEQYESFLRFNHDQLHKHFGSVPSSYVS</sequence>
<dbReference type="Proteomes" id="UP000678393">
    <property type="component" value="Unassembled WGS sequence"/>
</dbReference>
<feature type="region of interest" description="Disordered" evidence="4">
    <location>
        <begin position="79"/>
        <end position="104"/>
    </location>
</feature>
<dbReference type="PANTHER" id="PTHR13293:SF6">
    <property type="entry name" value="AKIRIN-RELATED"/>
    <property type="match status" value="1"/>
</dbReference>
<feature type="compositionally biased region" description="Low complexity" evidence="4">
    <location>
        <begin position="80"/>
        <end position="94"/>
    </location>
</feature>